<evidence type="ECO:0000313" key="2">
    <source>
        <dbReference type="Proteomes" id="UP000004995"/>
    </source>
</evidence>
<protein>
    <submittedName>
        <fullName evidence="1">Uncharacterized protein</fullName>
    </submittedName>
</protein>
<name>K4A3Q5_SETIT</name>
<evidence type="ECO:0000313" key="1">
    <source>
        <dbReference type="EnsemblPlants" id="KQL24954"/>
    </source>
</evidence>
<dbReference type="HOGENOM" id="CLU_3243084_0_0_1"/>
<dbReference type="AlphaFoldDB" id="K4A3Q5"/>
<dbReference type="EnsemblPlants" id="KQL24954">
    <property type="protein sequence ID" value="KQL24954"/>
    <property type="gene ID" value="SETIT_033508mg"/>
</dbReference>
<dbReference type="Proteomes" id="UP000004995">
    <property type="component" value="Unassembled WGS sequence"/>
</dbReference>
<accession>K4A3Q5</accession>
<proteinExistence type="predicted"/>
<keyword evidence="2" id="KW-1185">Reference proteome</keyword>
<reference evidence="1" key="2">
    <citation type="submission" date="2018-08" db="UniProtKB">
        <authorList>
            <consortium name="EnsemblPlants"/>
        </authorList>
    </citation>
    <scope>IDENTIFICATION</scope>
    <source>
        <strain evidence="1">Yugu1</strain>
    </source>
</reference>
<dbReference type="Gramene" id="KQL24954">
    <property type="protein sequence ID" value="KQL24954"/>
    <property type="gene ID" value="SETIT_033508mg"/>
</dbReference>
<dbReference type="EMBL" id="AGNK02001150">
    <property type="status" value="NOT_ANNOTATED_CDS"/>
    <property type="molecule type" value="Genomic_DNA"/>
</dbReference>
<reference evidence="2" key="1">
    <citation type="journal article" date="2012" name="Nat. Biotechnol.">
        <title>Reference genome sequence of the model plant Setaria.</title>
        <authorList>
            <person name="Bennetzen J.L."/>
            <person name="Schmutz J."/>
            <person name="Wang H."/>
            <person name="Percifield R."/>
            <person name="Hawkins J."/>
            <person name="Pontaroli A.C."/>
            <person name="Estep M."/>
            <person name="Feng L."/>
            <person name="Vaughn J.N."/>
            <person name="Grimwood J."/>
            <person name="Jenkins J."/>
            <person name="Barry K."/>
            <person name="Lindquist E."/>
            <person name="Hellsten U."/>
            <person name="Deshpande S."/>
            <person name="Wang X."/>
            <person name="Wu X."/>
            <person name="Mitros T."/>
            <person name="Triplett J."/>
            <person name="Yang X."/>
            <person name="Ye C.Y."/>
            <person name="Mauro-Herrera M."/>
            <person name="Wang L."/>
            <person name="Li P."/>
            <person name="Sharma M."/>
            <person name="Sharma R."/>
            <person name="Ronald P.C."/>
            <person name="Panaud O."/>
            <person name="Kellogg E.A."/>
            <person name="Brutnell T.P."/>
            <person name="Doust A.N."/>
            <person name="Tuskan G.A."/>
            <person name="Rokhsar D."/>
            <person name="Devos K.M."/>
        </authorList>
    </citation>
    <scope>NUCLEOTIDE SEQUENCE [LARGE SCALE GENOMIC DNA]</scope>
    <source>
        <strain evidence="2">cv. Yugu1</strain>
    </source>
</reference>
<dbReference type="InParanoid" id="K4A3Q5"/>
<sequence length="43" mass="5023">MIGSIWQHGAPTHRCSLCMSYYVYLVSLRHLCVALHWHVQLLV</sequence>
<organism evidence="1 2">
    <name type="scientific">Setaria italica</name>
    <name type="common">Foxtail millet</name>
    <name type="synonym">Panicum italicum</name>
    <dbReference type="NCBI Taxonomy" id="4555"/>
    <lineage>
        <taxon>Eukaryota</taxon>
        <taxon>Viridiplantae</taxon>
        <taxon>Streptophyta</taxon>
        <taxon>Embryophyta</taxon>
        <taxon>Tracheophyta</taxon>
        <taxon>Spermatophyta</taxon>
        <taxon>Magnoliopsida</taxon>
        <taxon>Liliopsida</taxon>
        <taxon>Poales</taxon>
        <taxon>Poaceae</taxon>
        <taxon>PACMAD clade</taxon>
        <taxon>Panicoideae</taxon>
        <taxon>Panicodae</taxon>
        <taxon>Paniceae</taxon>
        <taxon>Cenchrinae</taxon>
        <taxon>Setaria</taxon>
    </lineage>
</organism>